<dbReference type="OrthoDB" id="6641219at2759"/>
<gene>
    <name evidence="2" type="ORF">LSTR_LSTR017263</name>
</gene>
<sequence length="140" mass="16332">VPLLCLAYLQSTLSAKLDKPLLSKLEDFSTKSDEKSTKTLDSYLPRKVDWPGKQLSPPPPPKKLGAPPPPEKPSADEFPVRLSVDEHPLRKDSEPLKRNIVSEFDLDADNSLSYYYGSYWPYYSYYYRYWPYYYYGLGYR</sequence>
<protein>
    <submittedName>
        <fullName evidence="2">Uncharacterized protein</fullName>
    </submittedName>
</protein>
<keyword evidence="3" id="KW-1185">Reference proteome</keyword>
<accession>A0A482XR78</accession>
<feature type="non-terminal residue" evidence="2">
    <location>
        <position position="140"/>
    </location>
</feature>
<evidence type="ECO:0000313" key="3">
    <source>
        <dbReference type="Proteomes" id="UP000291343"/>
    </source>
</evidence>
<dbReference type="Proteomes" id="UP000291343">
    <property type="component" value="Unassembled WGS sequence"/>
</dbReference>
<feature type="compositionally biased region" description="Basic and acidic residues" evidence="1">
    <location>
        <begin position="28"/>
        <end position="50"/>
    </location>
</feature>
<dbReference type="EMBL" id="QKKF02002696">
    <property type="protein sequence ID" value="RZF48184.1"/>
    <property type="molecule type" value="Genomic_DNA"/>
</dbReference>
<feature type="non-terminal residue" evidence="2">
    <location>
        <position position="1"/>
    </location>
</feature>
<evidence type="ECO:0000313" key="2">
    <source>
        <dbReference type="EMBL" id="RZF48184.1"/>
    </source>
</evidence>
<reference evidence="2 3" key="1">
    <citation type="journal article" date="2017" name="Gigascience">
        <title>Genome sequence of the small brown planthopper, Laodelphax striatellus.</title>
        <authorList>
            <person name="Zhu J."/>
            <person name="Jiang F."/>
            <person name="Wang X."/>
            <person name="Yang P."/>
            <person name="Bao Y."/>
            <person name="Zhao W."/>
            <person name="Wang W."/>
            <person name="Lu H."/>
            <person name="Wang Q."/>
            <person name="Cui N."/>
            <person name="Li J."/>
            <person name="Chen X."/>
            <person name="Luo L."/>
            <person name="Yu J."/>
            <person name="Kang L."/>
            <person name="Cui F."/>
        </authorList>
    </citation>
    <scope>NUCLEOTIDE SEQUENCE [LARGE SCALE GENOMIC DNA]</scope>
    <source>
        <strain evidence="2">Lst14</strain>
    </source>
</reference>
<organism evidence="2 3">
    <name type="scientific">Laodelphax striatellus</name>
    <name type="common">Small brown planthopper</name>
    <name type="synonym">Delphax striatella</name>
    <dbReference type="NCBI Taxonomy" id="195883"/>
    <lineage>
        <taxon>Eukaryota</taxon>
        <taxon>Metazoa</taxon>
        <taxon>Ecdysozoa</taxon>
        <taxon>Arthropoda</taxon>
        <taxon>Hexapoda</taxon>
        <taxon>Insecta</taxon>
        <taxon>Pterygota</taxon>
        <taxon>Neoptera</taxon>
        <taxon>Paraneoptera</taxon>
        <taxon>Hemiptera</taxon>
        <taxon>Auchenorrhyncha</taxon>
        <taxon>Fulgoroidea</taxon>
        <taxon>Delphacidae</taxon>
        <taxon>Criomorphinae</taxon>
        <taxon>Laodelphax</taxon>
    </lineage>
</organism>
<evidence type="ECO:0000256" key="1">
    <source>
        <dbReference type="SAM" id="MobiDB-lite"/>
    </source>
</evidence>
<dbReference type="AlphaFoldDB" id="A0A482XR78"/>
<dbReference type="InParanoid" id="A0A482XR78"/>
<comment type="caution">
    <text evidence="2">The sequence shown here is derived from an EMBL/GenBank/DDBJ whole genome shotgun (WGS) entry which is preliminary data.</text>
</comment>
<proteinExistence type="predicted"/>
<feature type="region of interest" description="Disordered" evidence="1">
    <location>
        <begin position="28"/>
        <end position="79"/>
    </location>
</feature>
<feature type="compositionally biased region" description="Pro residues" evidence="1">
    <location>
        <begin position="56"/>
        <end position="72"/>
    </location>
</feature>
<name>A0A482XR78_LAOST</name>